<dbReference type="Gene3D" id="2.40.70.10">
    <property type="entry name" value="Acid Proteases"/>
    <property type="match status" value="1"/>
</dbReference>
<evidence type="ECO:0000313" key="2">
    <source>
        <dbReference type="EMBL" id="AUD00586.1"/>
    </source>
</evidence>
<reference evidence="2 3" key="1">
    <citation type="submission" date="2017-11" db="EMBL/GenBank/DDBJ databases">
        <title>Taxonomic description and genome sequences of Spirosoma HA7 sp. nov., isolated from pollen microhabitat of Corylus avellana.</title>
        <authorList>
            <person name="Ambika Manirajan B."/>
            <person name="Suarez C."/>
            <person name="Ratering S."/>
            <person name="Geissler-Plaum R."/>
            <person name="Cardinale M."/>
            <person name="Sylvia S."/>
        </authorList>
    </citation>
    <scope>NUCLEOTIDE SEQUENCE [LARGE SCALE GENOMIC DNA]</scope>
    <source>
        <strain evidence="2 3">HA7</strain>
    </source>
</reference>
<organism evidence="2 3">
    <name type="scientific">Spirosoma pollinicola</name>
    <dbReference type="NCBI Taxonomy" id="2057025"/>
    <lineage>
        <taxon>Bacteria</taxon>
        <taxon>Pseudomonadati</taxon>
        <taxon>Bacteroidota</taxon>
        <taxon>Cytophagia</taxon>
        <taxon>Cytophagales</taxon>
        <taxon>Cytophagaceae</taxon>
        <taxon>Spirosoma</taxon>
    </lineage>
</organism>
<dbReference type="GO" id="GO:0006508">
    <property type="term" value="P:proteolysis"/>
    <property type="evidence" value="ECO:0007669"/>
    <property type="project" value="InterPro"/>
</dbReference>
<dbReference type="KEGG" id="spir:CWM47_01380"/>
<name>A0A2K8YSJ3_9BACT</name>
<dbReference type="EMBL" id="CP025096">
    <property type="protein sequence ID" value="AUD00586.1"/>
    <property type="molecule type" value="Genomic_DNA"/>
</dbReference>
<dbReference type="RefSeq" id="WP_100986011.1">
    <property type="nucleotide sequence ID" value="NZ_CP025096.1"/>
</dbReference>
<evidence type="ECO:0008006" key="4">
    <source>
        <dbReference type="Google" id="ProtNLM"/>
    </source>
</evidence>
<accession>A0A2K8YSJ3</accession>
<dbReference type="GO" id="GO:0004190">
    <property type="term" value="F:aspartic-type endopeptidase activity"/>
    <property type="evidence" value="ECO:0007669"/>
    <property type="project" value="InterPro"/>
</dbReference>
<dbReference type="InterPro" id="IPR034122">
    <property type="entry name" value="Retropepsin-like_bacterial"/>
</dbReference>
<dbReference type="OrthoDB" id="947490at2"/>
<dbReference type="Proteomes" id="UP000232883">
    <property type="component" value="Chromosome"/>
</dbReference>
<feature type="region of interest" description="Disordered" evidence="1">
    <location>
        <begin position="24"/>
        <end position="54"/>
    </location>
</feature>
<evidence type="ECO:0000256" key="1">
    <source>
        <dbReference type="SAM" id="MobiDB-lite"/>
    </source>
</evidence>
<gene>
    <name evidence="2" type="ORF">CWM47_01380</name>
</gene>
<feature type="compositionally biased region" description="Low complexity" evidence="1">
    <location>
        <begin position="43"/>
        <end position="54"/>
    </location>
</feature>
<dbReference type="CDD" id="cd05483">
    <property type="entry name" value="retropepsin_like_bacteria"/>
    <property type="match status" value="1"/>
</dbReference>
<keyword evidence="3" id="KW-1185">Reference proteome</keyword>
<dbReference type="InterPro" id="IPR021109">
    <property type="entry name" value="Peptidase_aspartic_dom_sf"/>
</dbReference>
<dbReference type="PROSITE" id="PS00141">
    <property type="entry name" value="ASP_PROTEASE"/>
    <property type="match status" value="1"/>
</dbReference>
<sequence>MNRFLIVLFLVGNLLYLAGCSGCSRSGSHQPRRNKRNTDKPEQTITETTPPKTKPTLTKIGSGPTEVAMEKVNGVYKVPVTINGTPMKFILDTGASLISITSTEADFMMKHGTITDADIVGQSRFQDANGTISPGAVIRLKSVQIGNRVLENVNANVVASAKAPLLLGQSALSQFGKISVDYRRNVVTFD</sequence>
<dbReference type="InterPro" id="IPR001969">
    <property type="entry name" value="Aspartic_peptidase_AS"/>
</dbReference>
<proteinExistence type="predicted"/>
<dbReference type="SUPFAM" id="SSF50630">
    <property type="entry name" value="Acid proteases"/>
    <property type="match status" value="1"/>
</dbReference>
<protein>
    <recommendedName>
        <fullName evidence="4">TIGR02281 family clan AA aspartic protease</fullName>
    </recommendedName>
</protein>
<evidence type="ECO:0000313" key="3">
    <source>
        <dbReference type="Proteomes" id="UP000232883"/>
    </source>
</evidence>
<dbReference type="Pfam" id="PF13975">
    <property type="entry name" value="gag-asp_proteas"/>
    <property type="match status" value="1"/>
</dbReference>
<dbReference type="AlphaFoldDB" id="A0A2K8YSJ3"/>